<dbReference type="Pfam" id="PF02668">
    <property type="entry name" value="TauD"/>
    <property type="match status" value="1"/>
</dbReference>
<protein>
    <submittedName>
        <fullName evidence="10">Putative gamma-butyrobetaine dioxygenase</fullName>
    </submittedName>
</protein>
<dbReference type="AlphaFoldDB" id="A0A1W2THH0"/>
<sequence>MSASIAFGRSLRLVSRNLYKAQQHSPRRPGLCAQRRHYSELLLDQLFRAAPSTNGAEKPRGSPHIEVGYEGYGHGRWETNPSDPTDPIRFRRREDSAPVVALRSWLRDSCLCSKCVDPSSGQKRFASVDVPDQLPIVSLSAETTGALCIRWADDFLTRDTHRSIYPLGFWMRPGQPSKRKQSGQKPWTREILEQVSPYYSYESFMQDGPEYRAAMTALGDYGIIFLRGLPSSEETVKELAPRMGHIQETFYGVTWDVVSKPEAENVAYTNTFLGLHQDLLYLRNVPQIQILHCLKNSCSGGESLFSDSYHAAREFRRRFPEMIEPLTSRMVSYGYNKNGNKHWQSHPVLWDQGINWSPPFQTPFKSDELTTEGMHKYSRWLEAARALRGIFEDESNVYEYKMQPGECVIFNNHKLLHGRRAFDTSSGERWLKGTYVDASSFRSKLKTLMNPAASNAPGTFGLDINLPDDYDSEPRDIKEPWPRERDEEFLS</sequence>
<dbReference type="GO" id="GO:0046872">
    <property type="term" value="F:metal ion binding"/>
    <property type="evidence" value="ECO:0007669"/>
    <property type="project" value="UniProtKB-KW"/>
</dbReference>
<feature type="compositionally biased region" description="Basic and acidic residues" evidence="7">
    <location>
        <begin position="472"/>
        <end position="491"/>
    </location>
</feature>
<reference evidence="10" key="1">
    <citation type="submission" date="2016-03" db="EMBL/GenBank/DDBJ databases">
        <title>Draft genome sequence of Rosellinia necatrix.</title>
        <authorList>
            <person name="Kanematsu S."/>
        </authorList>
    </citation>
    <scope>NUCLEOTIDE SEQUENCE [LARGE SCALE GENOMIC DNA]</scope>
    <source>
        <strain evidence="10">W97</strain>
    </source>
</reference>
<dbReference type="Proteomes" id="UP000054516">
    <property type="component" value="Unassembled WGS sequence"/>
</dbReference>
<keyword evidence="11" id="KW-1185">Reference proteome</keyword>
<dbReference type="InterPro" id="IPR050411">
    <property type="entry name" value="AlphaKG_dependent_hydroxylases"/>
</dbReference>
<feature type="domain" description="TauD/TfdA-like" evidence="8">
    <location>
        <begin position="201"/>
        <end position="435"/>
    </location>
</feature>
<dbReference type="PANTHER" id="PTHR10696:SF25">
    <property type="entry name" value="OXIDOREDUCTASE AIM17-RELATED"/>
    <property type="match status" value="1"/>
</dbReference>
<organism evidence="10">
    <name type="scientific">Rosellinia necatrix</name>
    <name type="common">White root-rot fungus</name>
    <dbReference type="NCBI Taxonomy" id="77044"/>
    <lineage>
        <taxon>Eukaryota</taxon>
        <taxon>Fungi</taxon>
        <taxon>Dikarya</taxon>
        <taxon>Ascomycota</taxon>
        <taxon>Pezizomycotina</taxon>
        <taxon>Sordariomycetes</taxon>
        <taxon>Xylariomycetidae</taxon>
        <taxon>Xylariales</taxon>
        <taxon>Xylariaceae</taxon>
        <taxon>Rosellinia</taxon>
    </lineage>
</organism>
<dbReference type="InterPro" id="IPR010376">
    <property type="entry name" value="GBBH-like_N"/>
</dbReference>
<comment type="similarity">
    <text evidence="2">Belongs to the gamma-BBH/TMLD family.</text>
</comment>
<dbReference type="PANTHER" id="PTHR10696">
    <property type="entry name" value="GAMMA-BUTYROBETAINE HYDROXYLASE-RELATED"/>
    <property type="match status" value="1"/>
</dbReference>
<evidence type="ECO:0000256" key="5">
    <source>
        <dbReference type="ARBA" id="ARBA00023002"/>
    </source>
</evidence>
<dbReference type="InterPro" id="IPR042098">
    <property type="entry name" value="TauD-like_sf"/>
</dbReference>
<dbReference type="OrthoDB" id="406634at2759"/>
<accession>A0A1W2THH0</accession>
<dbReference type="InterPro" id="IPR038492">
    <property type="entry name" value="GBBH-like_N_sf"/>
</dbReference>
<proteinExistence type="inferred from homology"/>
<feature type="region of interest" description="Disordered" evidence="7">
    <location>
        <begin position="463"/>
        <end position="491"/>
    </location>
</feature>
<dbReference type="CDD" id="cd00250">
    <property type="entry name" value="CAS_like"/>
    <property type="match status" value="1"/>
</dbReference>
<name>A0A1W2THH0_ROSNE</name>
<evidence type="ECO:0000259" key="8">
    <source>
        <dbReference type="Pfam" id="PF02668"/>
    </source>
</evidence>
<keyword evidence="3" id="KW-0479">Metal-binding</keyword>
<comment type="cofactor">
    <cofactor evidence="1">
        <name>Fe(2+)</name>
        <dbReference type="ChEBI" id="CHEBI:29033"/>
    </cofactor>
</comment>
<dbReference type="EMBL" id="DF977454">
    <property type="protein sequence ID" value="GAP87566.1"/>
    <property type="molecule type" value="Genomic_DNA"/>
</dbReference>
<dbReference type="STRING" id="77044.A0A1W2THH0"/>
<evidence type="ECO:0000256" key="3">
    <source>
        <dbReference type="ARBA" id="ARBA00022723"/>
    </source>
</evidence>
<evidence type="ECO:0000313" key="10">
    <source>
        <dbReference type="EMBL" id="GAP87566.1"/>
    </source>
</evidence>
<dbReference type="SUPFAM" id="SSF51197">
    <property type="entry name" value="Clavaminate synthase-like"/>
    <property type="match status" value="1"/>
</dbReference>
<evidence type="ECO:0000256" key="7">
    <source>
        <dbReference type="SAM" id="MobiDB-lite"/>
    </source>
</evidence>
<evidence type="ECO:0000256" key="1">
    <source>
        <dbReference type="ARBA" id="ARBA00001954"/>
    </source>
</evidence>
<dbReference type="Pfam" id="PF06155">
    <property type="entry name" value="GBBH-like_N"/>
    <property type="match status" value="1"/>
</dbReference>
<evidence type="ECO:0000313" key="11">
    <source>
        <dbReference type="Proteomes" id="UP000054516"/>
    </source>
</evidence>
<dbReference type="GO" id="GO:0016706">
    <property type="term" value="F:2-oxoglutarate-dependent dioxygenase activity"/>
    <property type="evidence" value="ECO:0007669"/>
    <property type="project" value="UniProtKB-ARBA"/>
</dbReference>
<keyword evidence="4 10" id="KW-0223">Dioxygenase</keyword>
<dbReference type="InterPro" id="IPR003819">
    <property type="entry name" value="TauD/TfdA-like"/>
</dbReference>
<evidence type="ECO:0000259" key="9">
    <source>
        <dbReference type="Pfam" id="PF06155"/>
    </source>
</evidence>
<dbReference type="Gene3D" id="3.60.130.10">
    <property type="entry name" value="Clavaminate synthase-like"/>
    <property type="match status" value="1"/>
</dbReference>
<evidence type="ECO:0000256" key="2">
    <source>
        <dbReference type="ARBA" id="ARBA00008654"/>
    </source>
</evidence>
<evidence type="ECO:0000256" key="6">
    <source>
        <dbReference type="ARBA" id="ARBA00023004"/>
    </source>
</evidence>
<feature type="domain" description="Gamma-butyrobetaine hydroxylase-like N-terminal" evidence="9">
    <location>
        <begin position="104"/>
        <end position="165"/>
    </location>
</feature>
<gene>
    <name evidence="10" type="ORF">SAMD00023353_0900300</name>
</gene>
<keyword evidence="6" id="KW-0408">Iron</keyword>
<dbReference type="GO" id="GO:0045329">
    <property type="term" value="P:carnitine biosynthetic process"/>
    <property type="evidence" value="ECO:0007669"/>
    <property type="project" value="TreeGrafter"/>
</dbReference>
<dbReference type="Gene3D" id="3.30.2020.30">
    <property type="match status" value="1"/>
</dbReference>
<keyword evidence="5" id="KW-0560">Oxidoreductase</keyword>
<dbReference type="GO" id="GO:0005739">
    <property type="term" value="C:mitochondrion"/>
    <property type="evidence" value="ECO:0007669"/>
    <property type="project" value="TreeGrafter"/>
</dbReference>
<evidence type="ECO:0000256" key="4">
    <source>
        <dbReference type="ARBA" id="ARBA00022964"/>
    </source>
</evidence>
<dbReference type="OMA" id="VHITWPN"/>